<reference evidence="1 2" key="1">
    <citation type="submission" date="2017-03" db="EMBL/GenBank/DDBJ databases">
        <title>Genome comparison of Photorhabdus luminescens strain 0813-124 phase variants.</title>
        <authorList>
            <person name="Chien C.-C."/>
            <person name="Chen W.-J."/>
            <person name="Shih M.-C."/>
            <person name="Hsieh F.-C."/>
        </authorList>
    </citation>
    <scope>NUCLEOTIDE SEQUENCE [LARGE SCALE GENOMIC DNA]</scope>
    <source>
        <strain evidence="1 2">0813-124 phase II</strain>
    </source>
</reference>
<dbReference type="PANTHER" id="PTHR10138:SF0">
    <property type="entry name" value="TRYPTOPHAN 2,3-DIOXYGENASE"/>
    <property type="match status" value="1"/>
</dbReference>
<proteinExistence type="predicted"/>
<sequence>MIGNRDYSTSVLSGEGDSDYEKYMRIPTLLNLQVTPEKMLHRDELLFQVVHQSTELWLKLSNNELAEAIKKLSKKDFVAATELIKRSSYPIEIITKQLEMFKYMTPYDFQKVRPALGNGSGFESPGWRRLQSVGRELHQTFIRIVKSMSIDLMGVYTEEDKSPLYFLMEEMVSWDEMVSLWRSRHYKIAVRTIGLNTIGTKGTPVEKLTVLMNKQFFPELWELRTEMTNTNSY</sequence>
<keyword evidence="2" id="KW-1185">Reference proteome</keyword>
<dbReference type="PANTHER" id="PTHR10138">
    <property type="entry name" value="TRYPTOPHAN 2,3-DIOXYGENASE"/>
    <property type="match status" value="1"/>
</dbReference>
<organism evidence="1 2">
    <name type="scientific">Photorhabdus akhurstii</name>
    <dbReference type="NCBI Taxonomy" id="171438"/>
    <lineage>
        <taxon>Bacteria</taxon>
        <taxon>Pseudomonadati</taxon>
        <taxon>Pseudomonadota</taxon>
        <taxon>Gammaproteobacteria</taxon>
        <taxon>Enterobacterales</taxon>
        <taxon>Morganellaceae</taxon>
        <taxon>Photorhabdus</taxon>
    </lineage>
</organism>
<dbReference type="Proteomes" id="UP000693715">
    <property type="component" value="Chromosome"/>
</dbReference>
<gene>
    <name evidence="1" type="ORF">B0X70_07370</name>
</gene>
<dbReference type="InterPro" id="IPR004981">
    <property type="entry name" value="Trp_2_3_dOase"/>
</dbReference>
<name>A0ABX8LTS9_9GAMM</name>
<dbReference type="EMBL" id="CP020335">
    <property type="protein sequence ID" value="QXF32976.1"/>
    <property type="molecule type" value="Genomic_DNA"/>
</dbReference>
<protein>
    <submittedName>
        <fullName evidence="1">Tryptophan 2,3-dioxygenase</fullName>
    </submittedName>
</protein>
<accession>A0ABX8LTS9</accession>
<dbReference type="RefSeq" id="WP_217471202.1">
    <property type="nucleotide sequence ID" value="NZ_CP020335.1"/>
</dbReference>
<evidence type="ECO:0000313" key="1">
    <source>
        <dbReference type="EMBL" id="QXF32976.1"/>
    </source>
</evidence>
<evidence type="ECO:0000313" key="2">
    <source>
        <dbReference type="Proteomes" id="UP000693715"/>
    </source>
</evidence>
<dbReference type="Pfam" id="PF03301">
    <property type="entry name" value="Trp_dioxygenase"/>
    <property type="match status" value="1"/>
</dbReference>